<dbReference type="InterPro" id="IPR050468">
    <property type="entry name" value="Cuticle_Struct_Prot"/>
</dbReference>
<evidence type="ECO:0000313" key="3">
    <source>
        <dbReference type="Proteomes" id="UP000695000"/>
    </source>
</evidence>
<dbReference type="Pfam" id="PF00379">
    <property type="entry name" value="Chitin_bind_4"/>
    <property type="match status" value="1"/>
</dbReference>
<keyword evidence="1" id="KW-0193">Cuticle</keyword>
<protein>
    <submittedName>
        <fullName evidence="4">Uncharacterized protein LOC108565461</fullName>
    </submittedName>
</protein>
<dbReference type="Proteomes" id="UP000695000">
    <property type="component" value="Unplaced"/>
</dbReference>
<keyword evidence="2" id="KW-0732">Signal</keyword>
<dbReference type="GeneID" id="108565461"/>
<evidence type="ECO:0000256" key="1">
    <source>
        <dbReference type="PROSITE-ProRule" id="PRU00497"/>
    </source>
</evidence>
<organism evidence="3 4">
    <name type="scientific">Nicrophorus vespilloides</name>
    <name type="common">Boreal carrion beetle</name>
    <dbReference type="NCBI Taxonomy" id="110193"/>
    <lineage>
        <taxon>Eukaryota</taxon>
        <taxon>Metazoa</taxon>
        <taxon>Ecdysozoa</taxon>
        <taxon>Arthropoda</taxon>
        <taxon>Hexapoda</taxon>
        <taxon>Insecta</taxon>
        <taxon>Pterygota</taxon>
        <taxon>Neoptera</taxon>
        <taxon>Endopterygota</taxon>
        <taxon>Coleoptera</taxon>
        <taxon>Polyphaga</taxon>
        <taxon>Staphyliniformia</taxon>
        <taxon>Silphidae</taxon>
        <taxon>Nicrophorinae</taxon>
        <taxon>Nicrophorus</taxon>
    </lineage>
</organism>
<name>A0ABM1N0T3_NICVS</name>
<proteinExistence type="predicted"/>
<evidence type="ECO:0000256" key="2">
    <source>
        <dbReference type="SAM" id="SignalP"/>
    </source>
</evidence>
<dbReference type="PANTHER" id="PTHR10380:SF196">
    <property type="entry name" value="CUTICULAR PROTEIN 72EA"/>
    <property type="match status" value="1"/>
</dbReference>
<dbReference type="InterPro" id="IPR000618">
    <property type="entry name" value="Insect_cuticle"/>
</dbReference>
<gene>
    <name evidence="4" type="primary">LOC108565461</name>
</gene>
<keyword evidence="3" id="KW-1185">Reference proteome</keyword>
<dbReference type="PANTHER" id="PTHR10380">
    <property type="entry name" value="CUTICLE PROTEIN"/>
    <property type="match status" value="1"/>
</dbReference>
<feature type="signal peptide" evidence="2">
    <location>
        <begin position="1"/>
        <end position="16"/>
    </location>
</feature>
<evidence type="ECO:0000313" key="4">
    <source>
        <dbReference type="RefSeq" id="XP_017780433.1"/>
    </source>
</evidence>
<dbReference type="RefSeq" id="XP_017780433.1">
    <property type="nucleotide sequence ID" value="XM_017924944.1"/>
</dbReference>
<sequence length="181" mass="19502">MQTIIVLSVVLAVAICAPVEESFVDFAEDTLGNYKLNYNTKNSSRTEERSQDGKVIGSFSFLDTDGVKHVVHYVAAGEEGFKAEGADLPVSVPEPQDVILTRSEHLALVEHEKALNPKSEVEEKPVPVEDVLAQLNLPEIASLPAAAVPEEDDDLAAAKKELLAAYATALETLAAEYKKLA</sequence>
<reference evidence="4" key="1">
    <citation type="submission" date="2025-08" db="UniProtKB">
        <authorList>
            <consortium name="RefSeq"/>
        </authorList>
    </citation>
    <scope>IDENTIFICATION</scope>
    <source>
        <tissue evidence="4">Whole Larva</tissue>
    </source>
</reference>
<accession>A0ABM1N0T3</accession>
<dbReference type="PROSITE" id="PS51155">
    <property type="entry name" value="CHIT_BIND_RR_2"/>
    <property type="match status" value="1"/>
</dbReference>
<feature type="chain" id="PRO_5046925602" evidence="2">
    <location>
        <begin position="17"/>
        <end position="181"/>
    </location>
</feature>